<sequence length="105" mass="11965">MSQKINIDKWDPSQDGALNEGNMKRKLEKQGYRYIMYTFNPGTDFPDHTHAVSKKDAVLTGRFEFGMYGHTVVLEPGDMVEVPKNTVHNARVVGREDVVFFDATK</sequence>
<dbReference type="InterPro" id="IPR013096">
    <property type="entry name" value="Cupin_2"/>
</dbReference>
<keyword evidence="3" id="KW-1185">Reference proteome</keyword>
<dbReference type="Proteomes" id="UP001519460">
    <property type="component" value="Unassembled WGS sequence"/>
</dbReference>
<dbReference type="SUPFAM" id="SSF51182">
    <property type="entry name" value="RmlC-like cupins"/>
    <property type="match status" value="1"/>
</dbReference>
<evidence type="ECO:0000259" key="1">
    <source>
        <dbReference type="Pfam" id="PF07883"/>
    </source>
</evidence>
<dbReference type="EMBL" id="JACVVK020000159">
    <property type="protein sequence ID" value="KAK7487810.1"/>
    <property type="molecule type" value="Genomic_DNA"/>
</dbReference>
<dbReference type="PANTHER" id="PTHR40112">
    <property type="entry name" value="H2HPP ISOMERASE"/>
    <property type="match status" value="1"/>
</dbReference>
<accession>A0ABD0KLV4</accession>
<evidence type="ECO:0000313" key="2">
    <source>
        <dbReference type="EMBL" id="KAK7487810.1"/>
    </source>
</evidence>
<dbReference type="InterPro" id="IPR011051">
    <property type="entry name" value="RmlC_Cupin_sf"/>
</dbReference>
<dbReference type="Gene3D" id="2.60.120.10">
    <property type="entry name" value="Jelly Rolls"/>
    <property type="match status" value="1"/>
</dbReference>
<dbReference type="PANTHER" id="PTHR40112:SF1">
    <property type="entry name" value="H2HPP ISOMERASE"/>
    <property type="match status" value="1"/>
</dbReference>
<gene>
    <name evidence="2" type="ORF">BaRGS_00020951</name>
</gene>
<evidence type="ECO:0000313" key="3">
    <source>
        <dbReference type="Proteomes" id="UP001519460"/>
    </source>
</evidence>
<name>A0ABD0KLV4_9CAEN</name>
<dbReference type="InterPro" id="IPR014710">
    <property type="entry name" value="RmlC-like_jellyroll"/>
</dbReference>
<reference evidence="2 3" key="1">
    <citation type="journal article" date="2023" name="Sci. Data">
        <title>Genome assembly of the Korean intertidal mud-creeper Batillaria attramentaria.</title>
        <authorList>
            <person name="Patra A.K."/>
            <person name="Ho P.T."/>
            <person name="Jun S."/>
            <person name="Lee S.J."/>
            <person name="Kim Y."/>
            <person name="Won Y.J."/>
        </authorList>
    </citation>
    <scope>NUCLEOTIDE SEQUENCE [LARGE SCALE GENOMIC DNA]</scope>
    <source>
        <strain evidence="2">Wonlab-2016</strain>
    </source>
</reference>
<comment type="caution">
    <text evidence="2">The sequence shown here is derived from an EMBL/GenBank/DDBJ whole genome shotgun (WGS) entry which is preliminary data.</text>
</comment>
<dbReference type="Pfam" id="PF07883">
    <property type="entry name" value="Cupin_2"/>
    <property type="match status" value="1"/>
</dbReference>
<organism evidence="2 3">
    <name type="scientific">Batillaria attramentaria</name>
    <dbReference type="NCBI Taxonomy" id="370345"/>
    <lineage>
        <taxon>Eukaryota</taxon>
        <taxon>Metazoa</taxon>
        <taxon>Spiralia</taxon>
        <taxon>Lophotrochozoa</taxon>
        <taxon>Mollusca</taxon>
        <taxon>Gastropoda</taxon>
        <taxon>Caenogastropoda</taxon>
        <taxon>Sorbeoconcha</taxon>
        <taxon>Cerithioidea</taxon>
        <taxon>Batillariidae</taxon>
        <taxon>Batillaria</taxon>
    </lineage>
</organism>
<feature type="domain" description="Cupin type-2" evidence="1">
    <location>
        <begin position="36"/>
        <end position="102"/>
    </location>
</feature>
<dbReference type="AlphaFoldDB" id="A0ABD0KLV4"/>
<proteinExistence type="predicted"/>
<protein>
    <recommendedName>
        <fullName evidence="1">Cupin type-2 domain-containing protein</fullName>
    </recommendedName>
</protein>
<dbReference type="InterPro" id="IPR052535">
    <property type="entry name" value="Bacilysin_H2HPP_isomerase"/>
</dbReference>